<organism evidence="6 7">
    <name type="scientific">Megalops atlanticus</name>
    <name type="common">Tarpon</name>
    <name type="synonym">Clupea gigantea</name>
    <dbReference type="NCBI Taxonomy" id="7932"/>
    <lineage>
        <taxon>Eukaryota</taxon>
        <taxon>Metazoa</taxon>
        <taxon>Chordata</taxon>
        <taxon>Craniata</taxon>
        <taxon>Vertebrata</taxon>
        <taxon>Euteleostomi</taxon>
        <taxon>Actinopterygii</taxon>
        <taxon>Neopterygii</taxon>
        <taxon>Teleostei</taxon>
        <taxon>Elopiformes</taxon>
        <taxon>Megalopidae</taxon>
        <taxon>Megalops</taxon>
    </lineage>
</organism>
<keyword evidence="4" id="KW-1133">Transmembrane helix</keyword>
<dbReference type="InterPro" id="IPR007110">
    <property type="entry name" value="Ig-like_dom"/>
</dbReference>
<dbReference type="Pfam" id="PF07686">
    <property type="entry name" value="V-set"/>
    <property type="match status" value="1"/>
</dbReference>
<accession>A0A9D3PPQ0</accession>
<comment type="subcellular location">
    <subcellularLocation>
        <location evidence="1">Membrane</location>
    </subcellularLocation>
</comment>
<gene>
    <name evidence="6" type="ORF">MATL_G00180880</name>
</gene>
<dbReference type="InterPro" id="IPR036179">
    <property type="entry name" value="Ig-like_dom_sf"/>
</dbReference>
<evidence type="ECO:0000256" key="3">
    <source>
        <dbReference type="ARBA" id="ARBA00023136"/>
    </source>
</evidence>
<evidence type="ECO:0000256" key="2">
    <source>
        <dbReference type="ARBA" id="ARBA00022692"/>
    </source>
</evidence>
<dbReference type="SUPFAM" id="SSF48726">
    <property type="entry name" value="Immunoglobulin"/>
    <property type="match status" value="1"/>
</dbReference>
<reference evidence="6" key="1">
    <citation type="submission" date="2021-01" db="EMBL/GenBank/DDBJ databases">
        <authorList>
            <person name="Zahm M."/>
            <person name="Roques C."/>
            <person name="Cabau C."/>
            <person name="Klopp C."/>
            <person name="Donnadieu C."/>
            <person name="Jouanno E."/>
            <person name="Lampietro C."/>
            <person name="Louis A."/>
            <person name="Herpin A."/>
            <person name="Echchiki A."/>
            <person name="Berthelot C."/>
            <person name="Parey E."/>
            <person name="Roest-Crollius H."/>
            <person name="Braasch I."/>
            <person name="Postlethwait J."/>
            <person name="Bobe J."/>
            <person name="Montfort J."/>
            <person name="Bouchez O."/>
            <person name="Begum T."/>
            <person name="Mejri S."/>
            <person name="Adams A."/>
            <person name="Chen W.-J."/>
            <person name="Guiguen Y."/>
        </authorList>
    </citation>
    <scope>NUCLEOTIDE SEQUENCE</scope>
    <source>
        <strain evidence="6">YG-15Mar2019-1</strain>
        <tissue evidence="6">Brain</tissue>
    </source>
</reference>
<feature type="transmembrane region" description="Helical" evidence="4">
    <location>
        <begin position="6"/>
        <end position="24"/>
    </location>
</feature>
<evidence type="ECO:0000256" key="1">
    <source>
        <dbReference type="ARBA" id="ARBA00004370"/>
    </source>
</evidence>
<dbReference type="GO" id="GO:0004888">
    <property type="term" value="F:transmembrane signaling receptor activity"/>
    <property type="evidence" value="ECO:0007669"/>
    <property type="project" value="TreeGrafter"/>
</dbReference>
<dbReference type="InterPro" id="IPR050671">
    <property type="entry name" value="CD300_family_receptors"/>
</dbReference>
<evidence type="ECO:0000256" key="4">
    <source>
        <dbReference type="SAM" id="Phobius"/>
    </source>
</evidence>
<dbReference type="Proteomes" id="UP001046870">
    <property type="component" value="Chromosome 15"/>
</dbReference>
<dbReference type="PROSITE" id="PS50835">
    <property type="entry name" value="IG_LIKE"/>
    <property type="match status" value="1"/>
</dbReference>
<dbReference type="AlphaFoldDB" id="A0A9D3PPQ0"/>
<proteinExistence type="predicted"/>
<keyword evidence="3 4" id="KW-0472">Membrane</keyword>
<dbReference type="EMBL" id="JAFDVH010000015">
    <property type="protein sequence ID" value="KAG7463836.1"/>
    <property type="molecule type" value="Genomic_DNA"/>
</dbReference>
<dbReference type="Gene3D" id="2.60.40.10">
    <property type="entry name" value="Immunoglobulins"/>
    <property type="match status" value="1"/>
</dbReference>
<evidence type="ECO:0000259" key="5">
    <source>
        <dbReference type="PROSITE" id="PS50835"/>
    </source>
</evidence>
<protein>
    <recommendedName>
        <fullName evidence="5">Ig-like domain-containing protein</fullName>
    </recommendedName>
</protein>
<name>A0A9D3PPQ0_MEGAT</name>
<dbReference type="PANTHER" id="PTHR11860:SF111">
    <property type="entry name" value="IMMUNOGLOBULIN SUBTYPE DOMAIN-CONTAINING PROTEIN"/>
    <property type="match status" value="1"/>
</dbReference>
<dbReference type="OrthoDB" id="284782at2759"/>
<dbReference type="GO" id="GO:0005886">
    <property type="term" value="C:plasma membrane"/>
    <property type="evidence" value="ECO:0007669"/>
    <property type="project" value="TreeGrafter"/>
</dbReference>
<evidence type="ECO:0000313" key="7">
    <source>
        <dbReference type="Proteomes" id="UP001046870"/>
    </source>
</evidence>
<feature type="domain" description="Ig-like" evidence="5">
    <location>
        <begin position="21"/>
        <end position="118"/>
    </location>
</feature>
<comment type="caution">
    <text evidence="6">The sequence shown here is derived from an EMBL/GenBank/DDBJ whole genome shotgun (WGS) entry which is preliminary data.</text>
</comment>
<feature type="transmembrane region" description="Helical" evidence="4">
    <location>
        <begin position="199"/>
        <end position="219"/>
    </location>
</feature>
<dbReference type="CDD" id="cd05716">
    <property type="entry name" value="IgV_pIgR_like"/>
    <property type="match status" value="1"/>
</dbReference>
<dbReference type="InterPro" id="IPR013783">
    <property type="entry name" value="Ig-like_fold"/>
</dbReference>
<keyword evidence="2 4" id="KW-0812">Transmembrane</keyword>
<dbReference type="PANTHER" id="PTHR11860">
    <property type="entry name" value="POLYMERIC-IMMUNOGLOBULIN RECEPTOR"/>
    <property type="match status" value="1"/>
</dbReference>
<dbReference type="InterPro" id="IPR013106">
    <property type="entry name" value="Ig_V-set"/>
</dbReference>
<dbReference type="InterPro" id="IPR003599">
    <property type="entry name" value="Ig_sub"/>
</dbReference>
<sequence length="221" mass="24961">MEGRLLVMAIVIFLMIIVLDASTLSGPEQVKSRTGEAVQITCKYHQFYRSYIKYWCKGYYWNHCTVMIRSDQPSQSNCNILISDDKDRGVFTITMRNTKEEDSGWYWCGIERVSRHVGFSVRLVFTEGHISKTTVSETSTGAVKMQTSPLITSRETSEPITSAPATTDLLTSVSFSGPANNATRIGGHIEVVVMRTWTVLRWVLFAGLCMTLLVFHQIMKL</sequence>
<evidence type="ECO:0000313" key="6">
    <source>
        <dbReference type="EMBL" id="KAG7463836.1"/>
    </source>
</evidence>
<keyword evidence="7" id="KW-1185">Reference proteome</keyword>
<dbReference type="SMART" id="SM00409">
    <property type="entry name" value="IG"/>
    <property type="match status" value="1"/>
</dbReference>